<dbReference type="InterPro" id="IPR050342">
    <property type="entry name" value="HMGB"/>
</dbReference>
<evidence type="ECO:0000313" key="6">
    <source>
        <dbReference type="Proteomes" id="UP000192247"/>
    </source>
</evidence>
<dbReference type="Gene3D" id="1.10.30.10">
    <property type="entry name" value="High mobility group box domain"/>
    <property type="match status" value="1"/>
</dbReference>
<dbReference type="OrthoDB" id="6505945at2759"/>
<evidence type="ECO:0000256" key="2">
    <source>
        <dbReference type="PROSITE-ProRule" id="PRU00267"/>
    </source>
</evidence>
<dbReference type="PROSITE" id="PS50118">
    <property type="entry name" value="HMG_BOX_2"/>
    <property type="match status" value="1"/>
</dbReference>
<dbReference type="InterPro" id="IPR036910">
    <property type="entry name" value="HMG_box_dom_sf"/>
</dbReference>
<sequence>MTTTADPVTGLDLFIDLVEEEFMRTYDGSFEHSTGKRSRSYRFSDMVRNELISRCMDAWLVMETSLRAHFNKAAANISKQDDHIDEENRRADGDARRERRQTSSLQVGAIKPRPPKRVITAYFQFCREQRPSVSQEMHSQNLSMSLIDVTRELAKRWNEMPTEQRARFEQLAAEDKRRYDEQMAEFRRRTIDKESEDDDNRDHVMMMSLIKRMTMVNHYH</sequence>
<keyword evidence="6" id="KW-1185">Reference proteome</keyword>
<accession>A0A1V9WZV0</accession>
<dbReference type="GO" id="GO:0003677">
    <property type="term" value="F:DNA binding"/>
    <property type="evidence" value="ECO:0007669"/>
    <property type="project" value="UniProtKB-UniRule"/>
</dbReference>
<evidence type="ECO:0000259" key="4">
    <source>
        <dbReference type="PROSITE" id="PS50118"/>
    </source>
</evidence>
<dbReference type="GO" id="GO:0005634">
    <property type="term" value="C:nucleus"/>
    <property type="evidence" value="ECO:0007669"/>
    <property type="project" value="UniProtKB-UniRule"/>
</dbReference>
<protein>
    <submittedName>
        <fullName evidence="5">High mobility group protein DSP1-like</fullName>
    </submittedName>
</protein>
<dbReference type="InterPro" id="IPR009071">
    <property type="entry name" value="HMG_box_dom"/>
</dbReference>
<keyword evidence="2" id="KW-0539">Nucleus</keyword>
<evidence type="ECO:0000256" key="3">
    <source>
        <dbReference type="SAM" id="MobiDB-lite"/>
    </source>
</evidence>
<dbReference type="Pfam" id="PF00505">
    <property type="entry name" value="HMG_box"/>
    <property type="match status" value="1"/>
</dbReference>
<feature type="DNA-binding region" description="HMG box" evidence="2">
    <location>
        <begin position="115"/>
        <end position="187"/>
    </location>
</feature>
<dbReference type="SMART" id="SM00398">
    <property type="entry name" value="HMG"/>
    <property type="match status" value="1"/>
</dbReference>
<feature type="domain" description="HMG box" evidence="4">
    <location>
        <begin position="115"/>
        <end position="187"/>
    </location>
</feature>
<feature type="compositionally biased region" description="Basic and acidic residues" evidence="3">
    <location>
        <begin position="81"/>
        <end position="101"/>
    </location>
</feature>
<dbReference type="SUPFAM" id="SSF47095">
    <property type="entry name" value="HMG-box"/>
    <property type="match status" value="1"/>
</dbReference>
<comment type="caution">
    <text evidence="5">The sequence shown here is derived from an EMBL/GenBank/DDBJ whole genome shotgun (WGS) entry which is preliminary data.</text>
</comment>
<dbReference type="InParanoid" id="A0A1V9WZV0"/>
<dbReference type="PANTHER" id="PTHR48112:SF22">
    <property type="entry name" value="MITOCHONDRIAL TRANSCRIPTION FACTOR A, ISOFORM B"/>
    <property type="match status" value="1"/>
</dbReference>
<dbReference type="EMBL" id="MNPL01031132">
    <property type="protein sequence ID" value="OQR66784.1"/>
    <property type="molecule type" value="Genomic_DNA"/>
</dbReference>
<evidence type="ECO:0000313" key="5">
    <source>
        <dbReference type="EMBL" id="OQR66784.1"/>
    </source>
</evidence>
<proteinExistence type="predicted"/>
<feature type="region of interest" description="Disordered" evidence="3">
    <location>
        <begin position="81"/>
        <end position="105"/>
    </location>
</feature>
<dbReference type="Proteomes" id="UP000192247">
    <property type="component" value="Unassembled WGS sequence"/>
</dbReference>
<organism evidence="5 6">
    <name type="scientific">Tropilaelaps mercedesae</name>
    <dbReference type="NCBI Taxonomy" id="418985"/>
    <lineage>
        <taxon>Eukaryota</taxon>
        <taxon>Metazoa</taxon>
        <taxon>Ecdysozoa</taxon>
        <taxon>Arthropoda</taxon>
        <taxon>Chelicerata</taxon>
        <taxon>Arachnida</taxon>
        <taxon>Acari</taxon>
        <taxon>Parasitiformes</taxon>
        <taxon>Mesostigmata</taxon>
        <taxon>Gamasina</taxon>
        <taxon>Dermanyssoidea</taxon>
        <taxon>Laelapidae</taxon>
        <taxon>Tropilaelaps</taxon>
    </lineage>
</organism>
<gene>
    <name evidence="5" type="ORF">BIW11_04914</name>
</gene>
<dbReference type="GO" id="GO:0006357">
    <property type="term" value="P:regulation of transcription by RNA polymerase II"/>
    <property type="evidence" value="ECO:0007669"/>
    <property type="project" value="TreeGrafter"/>
</dbReference>
<dbReference type="AlphaFoldDB" id="A0A1V9WZV0"/>
<name>A0A1V9WZV0_9ACAR</name>
<reference evidence="5 6" key="1">
    <citation type="journal article" date="2017" name="Gigascience">
        <title>Draft genome of the honey bee ectoparasitic mite, Tropilaelaps mercedesae, is shaped by the parasitic life history.</title>
        <authorList>
            <person name="Dong X."/>
            <person name="Armstrong S.D."/>
            <person name="Xia D."/>
            <person name="Makepeace B.L."/>
            <person name="Darby A.C."/>
            <person name="Kadowaki T."/>
        </authorList>
    </citation>
    <scope>NUCLEOTIDE SEQUENCE [LARGE SCALE GENOMIC DNA]</scope>
    <source>
        <strain evidence="5">Wuxi-XJTLU</strain>
    </source>
</reference>
<keyword evidence="1 2" id="KW-0238">DNA-binding</keyword>
<dbReference type="PANTHER" id="PTHR48112">
    <property type="entry name" value="HIGH MOBILITY GROUP PROTEIN DSP1"/>
    <property type="match status" value="1"/>
</dbReference>
<evidence type="ECO:0000256" key="1">
    <source>
        <dbReference type="ARBA" id="ARBA00023125"/>
    </source>
</evidence>
<dbReference type="STRING" id="418985.A0A1V9WZV0"/>